<dbReference type="OrthoDB" id="7009318at2"/>
<dbReference type="EMBL" id="QGTS01000002">
    <property type="protein sequence ID" value="PWW11711.1"/>
    <property type="molecule type" value="Genomic_DNA"/>
</dbReference>
<dbReference type="PRINTS" id="PR01296">
    <property type="entry name" value="CLOACNIMMNTY"/>
</dbReference>
<dbReference type="Pfam" id="PF03513">
    <property type="entry name" value="Cloacin_immun"/>
    <property type="match status" value="1"/>
</dbReference>
<keyword evidence="2" id="KW-1185">Reference proteome</keyword>
<reference evidence="1 2" key="1">
    <citation type="submission" date="2018-05" db="EMBL/GenBank/DDBJ databases">
        <title>Genomic Encyclopedia of Type Strains, Phase IV (KMG-IV): sequencing the most valuable type-strain genomes for metagenomic binning, comparative biology and taxonomic classification.</title>
        <authorList>
            <person name="Goeker M."/>
        </authorList>
    </citation>
    <scope>NUCLEOTIDE SEQUENCE [LARGE SCALE GENOMIC DNA]</scope>
    <source>
        <strain evidence="1 2">DSM 19579</strain>
    </source>
</reference>
<evidence type="ECO:0000313" key="1">
    <source>
        <dbReference type="EMBL" id="PWW11711.1"/>
    </source>
</evidence>
<dbReference type="AlphaFoldDB" id="A0A317Q8K8"/>
<accession>A0A317Q8K8</accession>
<organism evidence="1 2">
    <name type="scientific">Mangrovibacter plantisponsor</name>
    <dbReference type="NCBI Taxonomy" id="451513"/>
    <lineage>
        <taxon>Bacteria</taxon>
        <taxon>Pseudomonadati</taxon>
        <taxon>Pseudomonadota</taxon>
        <taxon>Gammaproteobacteria</taxon>
        <taxon>Enterobacterales</taxon>
        <taxon>Enterobacteriaceae</taxon>
        <taxon>Mangrovibacter</taxon>
    </lineage>
</organism>
<proteinExistence type="predicted"/>
<dbReference type="Gene3D" id="3.10.50.20">
    <property type="entry name" value="Cloacin immunity protein"/>
    <property type="match status" value="1"/>
</dbReference>
<dbReference type="SUPFAM" id="SSF54552">
    <property type="entry name" value="Colicin E3 immunity protein"/>
    <property type="match status" value="1"/>
</dbReference>
<dbReference type="InterPro" id="IPR003063">
    <property type="entry name" value="Cloacn_immnty_fam"/>
</dbReference>
<evidence type="ECO:0000313" key="2">
    <source>
        <dbReference type="Proteomes" id="UP000246744"/>
    </source>
</evidence>
<name>A0A317Q8K8_9ENTR</name>
<dbReference type="InterPro" id="IPR036528">
    <property type="entry name" value="Cloacn_immnty_sf"/>
</dbReference>
<gene>
    <name evidence="1" type="ORF">DES37_102321</name>
</gene>
<sequence length="85" mass="9983">MGLKLRLQWFDKLTELGVGKEYSIDFGDDASIMTDCLALPTKDIVNNGSFELKTNWVGYLQPHFTHRITFSSYDYFISFDYKDKW</sequence>
<dbReference type="RefSeq" id="WP_110024974.1">
    <property type="nucleotide sequence ID" value="NZ_QGTS01000002.1"/>
</dbReference>
<dbReference type="GO" id="GO:0030153">
    <property type="term" value="P:bacteriocin immunity"/>
    <property type="evidence" value="ECO:0007669"/>
    <property type="project" value="InterPro"/>
</dbReference>
<dbReference type="Proteomes" id="UP000246744">
    <property type="component" value="Unassembled WGS sequence"/>
</dbReference>
<protein>
    <submittedName>
        <fullName evidence="1">Cloacin immunity protein</fullName>
    </submittedName>
</protein>
<comment type="caution">
    <text evidence="1">The sequence shown here is derived from an EMBL/GenBank/DDBJ whole genome shotgun (WGS) entry which is preliminary data.</text>
</comment>
<dbReference type="GO" id="GO:0015643">
    <property type="term" value="F:toxic substance binding"/>
    <property type="evidence" value="ECO:0007669"/>
    <property type="project" value="InterPro"/>
</dbReference>